<feature type="compositionally biased region" description="Basic and acidic residues" evidence="1">
    <location>
        <begin position="249"/>
        <end position="264"/>
    </location>
</feature>
<dbReference type="Gene3D" id="3.10.100.10">
    <property type="entry name" value="Mannose-Binding Protein A, subunit A"/>
    <property type="match status" value="1"/>
</dbReference>
<protein>
    <recommendedName>
        <fullName evidence="2">C-type lectin domain-containing protein</fullName>
    </recommendedName>
</protein>
<sequence length="477" mass="52308">MHSHAALYSAPGSMTSQALQTIINVSKHHPNRSVSVRYTQTWVESRADLYRKSGNVGLEPSIQCIQMAVLVTACLWVALVCAVGVSANNSTLEICPLDAGAPGPWSALLEEWALSSPPYNDRQGRIMALTNGYYVSERIDGPLMPPPPPPPPHGPPDDHKSPGPHGTPPPGPPRPGGPPGNYEDLPLHAYPPRAPGGGMPPPPPGPLRPPHNYNEWEPPAAGGKIVNRPNTYDTFRPSYPVPPPNYRPQRPERPAADRVDAPQRKQVSETDLYLLGAIEKLVYRVDLMEKRLRRMEENVHYLVAGVDAKPEPCATNFTRVGGGCYHWSAQALDWKGANLACRKLRAALLELPDPAAKRQLLAAVLADKHLRGDDFWTGGLNPGLLWIWSHSARPVEGNGTNDTNGTSIVGEGRCLALAHDPAGGTYVYRGRDCALRHRYVCQKEEDKEKLGNDIQRAARILKSSDEKKDIKIFWNND</sequence>
<evidence type="ECO:0000256" key="1">
    <source>
        <dbReference type="SAM" id="MobiDB-lite"/>
    </source>
</evidence>
<reference evidence="3 4" key="1">
    <citation type="journal article" date="2015" name="Nat. Commun.">
        <title>Outbred genome sequencing and CRISPR/Cas9 gene editing in butterflies.</title>
        <authorList>
            <person name="Li X."/>
            <person name="Fan D."/>
            <person name="Zhang W."/>
            <person name="Liu G."/>
            <person name="Zhang L."/>
            <person name="Zhao L."/>
            <person name="Fang X."/>
            <person name="Chen L."/>
            <person name="Dong Y."/>
            <person name="Chen Y."/>
            <person name="Ding Y."/>
            <person name="Zhao R."/>
            <person name="Feng M."/>
            <person name="Zhu Y."/>
            <person name="Feng Y."/>
            <person name="Jiang X."/>
            <person name="Zhu D."/>
            <person name="Xiang H."/>
            <person name="Feng X."/>
            <person name="Li S."/>
            <person name="Wang J."/>
            <person name="Zhang G."/>
            <person name="Kronforst M.R."/>
            <person name="Wang W."/>
        </authorList>
    </citation>
    <scope>NUCLEOTIDE SEQUENCE [LARGE SCALE GENOMIC DNA]</scope>
    <source>
        <strain evidence="3">Ya'a_city_454_Pm</strain>
        <tissue evidence="3">Whole body</tissue>
    </source>
</reference>
<feature type="domain" description="C-type lectin" evidence="2">
    <location>
        <begin position="320"/>
        <end position="442"/>
    </location>
</feature>
<dbReference type="InterPro" id="IPR001304">
    <property type="entry name" value="C-type_lectin-like"/>
</dbReference>
<feature type="region of interest" description="Disordered" evidence="1">
    <location>
        <begin position="138"/>
        <end position="264"/>
    </location>
</feature>
<dbReference type="CDD" id="cd00037">
    <property type="entry name" value="CLECT"/>
    <property type="match status" value="1"/>
</dbReference>
<dbReference type="PROSITE" id="PS50041">
    <property type="entry name" value="C_TYPE_LECTIN_2"/>
    <property type="match status" value="1"/>
</dbReference>
<name>A0A0N1IFJ6_PAPMA</name>
<dbReference type="SUPFAM" id="SSF56436">
    <property type="entry name" value="C-type lectin-like"/>
    <property type="match status" value="1"/>
</dbReference>
<keyword evidence="4" id="KW-1185">Reference proteome</keyword>
<evidence type="ECO:0000313" key="3">
    <source>
        <dbReference type="EMBL" id="KPJ09979.1"/>
    </source>
</evidence>
<dbReference type="InterPro" id="IPR016187">
    <property type="entry name" value="CTDL_fold"/>
</dbReference>
<evidence type="ECO:0000259" key="2">
    <source>
        <dbReference type="PROSITE" id="PS50041"/>
    </source>
</evidence>
<dbReference type="SMART" id="SM00034">
    <property type="entry name" value="CLECT"/>
    <property type="match status" value="1"/>
</dbReference>
<dbReference type="EMBL" id="KQ461033">
    <property type="protein sequence ID" value="KPJ09979.1"/>
    <property type="molecule type" value="Genomic_DNA"/>
</dbReference>
<feature type="compositionally biased region" description="Pro residues" evidence="1">
    <location>
        <begin position="143"/>
        <end position="154"/>
    </location>
</feature>
<organism evidence="3 4">
    <name type="scientific">Papilio machaon</name>
    <name type="common">Old World swallowtail butterfly</name>
    <dbReference type="NCBI Taxonomy" id="76193"/>
    <lineage>
        <taxon>Eukaryota</taxon>
        <taxon>Metazoa</taxon>
        <taxon>Ecdysozoa</taxon>
        <taxon>Arthropoda</taxon>
        <taxon>Hexapoda</taxon>
        <taxon>Insecta</taxon>
        <taxon>Pterygota</taxon>
        <taxon>Neoptera</taxon>
        <taxon>Endopterygota</taxon>
        <taxon>Lepidoptera</taxon>
        <taxon>Glossata</taxon>
        <taxon>Ditrysia</taxon>
        <taxon>Papilionoidea</taxon>
        <taxon>Papilionidae</taxon>
        <taxon>Papilioninae</taxon>
        <taxon>Papilio</taxon>
    </lineage>
</organism>
<proteinExistence type="predicted"/>
<feature type="compositionally biased region" description="Pro residues" evidence="1">
    <location>
        <begin position="192"/>
        <end position="209"/>
    </location>
</feature>
<accession>A0A0N1IFJ6</accession>
<feature type="compositionally biased region" description="Pro residues" evidence="1">
    <location>
        <begin position="165"/>
        <end position="178"/>
    </location>
</feature>
<evidence type="ECO:0000313" key="4">
    <source>
        <dbReference type="Proteomes" id="UP000053240"/>
    </source>
</evidence>
<dbReference type="InParanoid" id="A0A0N1IFJ6"/>
<dbReference type="InterPro" id="IPR016186">
    <property type="entry name" value="C-type_lectin-like/link_sf"/>
</dbReference>
<dbReference type="AlphaFoldDB" id="A0A0N1IFJ6"/>
<gene>
    <name evidence="3" type="ORF">RR48_05842</name>
</gene>
<dbReference type="Proteomes" id="UP000053240">
    <property type="component" value="Unassembled WGS sequence"/>
</dbReference>